<dbReference type="Pfam" id="PF03401">
    <property type="entry name" value="TctC"/>
    <property type="match status" value="1"/>
</dbReference>
<keyword evidence="4" id="KW-1185">Reference proteome</keyword>
<evidence type="ECO:0000256" key="1">
    <source>
        <dbReference type="ARBA" id="ARBA00006987"/>
    </source>
</evidence>
<dbReference type="CDD" id="cd07012">
    <property type="entry name" value="PBP2_Bug_TTT"/>
    <property type="match status" value="1"/>
</dbReference>
<dbReference type="InterPro" id="IPR005064">
    <property type="entry name" value="BUG"/>
</dbReference>
<dbReference type="PROSITE" id="PS51318">
    <property type="entry name" value="TAT"/>
    <property type="match status" value="1"/>
</dbReference>
<organism evidence="3 4">
    <name type="scientific">Acidovorax soli</name>
    <dbReference type="NCBI Taxonomy" id="592050"/>
    <lineage>
        <taxon>Bacteria</taxon>
        <taxon>Pseudomonadati</taxon>
        <taxon>Pseudomonadota</taxon>
        <taxon>Betaproteobacteria</taxon>
        <taxon>Burkholderiales</taxon>
        <taxon>Comamonadaceae</taxon>
        <taxon>Acidovorax</taxon>
    </lineage>
</organism>
<evidence type="ECO:0000313" key="3">
    <source>
        <dbReference type="EMBL" id="SDZ74793.1"/>
    </source>
</evidence>
<feature type="chain" id="PRO_5011656327" evidence="2">
    <location>
        <begin position="31"/>
        <end position="331"/>
    </location>
</feature>
<dbReference type="STRING" id="592050.SAMN05421875_101199"/>
<dbReference type="PIRSF" id="PIRSF017082">
    <property type="entry name" value="YflP"/>
    <property type="match status" value="1"/>
</dbReference>
<dbReference type="PANTHER" id="PTHR42928:SF5">
    <property type="entry name" value="BLR1237 PROTEIN"/>
    <property type="match status" value="1"/>
</dbReference>
<proteinExistence type="inferred from homology"/>
<dbReference type="InterPro" id="IPR006311">
    <property type="entry name" value="TAT_signal"/>
</dbReference>
<gene>
    <name evidence="3" type="ORF">SAMN05421875_101199</name>
</gene>
<evidence type="ECO:0000313" key="4">
    <source>
        <dbReference type="Proteomes" id="UP000199002"/>
    </source>
</evidence>
<dbReference type="RefSeq" id="WP_244273586.1">
    <property type="nucleotide sequence ID" value="NZ_JAMPXF010000006.1"/>
</dbReference>
<name>A0A1H3VJ16_9BURK</name>
<dbReference type="Gene3D" id="3.40.190.150">
    <property type="entry name" value="Bordetella uptake gene, domain 1"/>
    <property type="match status" value="1"/>
</dbReference>
<dbReference type="SUPFAM" id="SSF53850">
    <property type="entry name" value="Periplasmic binding protein-like II"/>
    <property type="match status" value="1"/>
</dbReference>
<keyword evidence="3" id="KW-0675">Receptor</keyword>
<dbReference type="Gene3D" id="3.40.190.10">
    <property type="entry name" value="Periplasmic binding protein-like II"/>
    <property type="match status" value="1"/>
</dbReference>
<dbReference type="InterPro" id="IPR042100">
    <property type="entry name" value="Bug_dom1"/>
</dbReference>
<keyword evidence="2" id="KW-0732">Signal</keyword>
<reference evidence="4" key="1">
    <citation type="submission" date="2016-10" db="EMBL/GenBank/DDBJ databases">
        <authorList>
            <person name="Varghese N."/>
            <person name="Submissions S."/>
        </authorList>
    </citation>
    <scope>NUCLEOTIDE SEQUENCE [LARGE SCALE GENOMIC DNA]</scope>
    <source>
        <strain evidence="4">DSM 25157</strain>
    </source>
</reference>
<dbReference type="AlphaFoldDB" id="A0A1H3VJ16"/>
<comment type="similarity">
    <text evidence="1">Belongs to the UPF0065 (bug) family.</text>
</comment>
<dbReference type="EMBL" id="FNQJ01000001">
    <property type="protein sequence ID" value="SDZ74793.1"/>
    <property type="molecule type" value="Genomic_DNA"/>
</dbReference>
<protein>
    <submittedName>
        <fullName evidence="3">Tripartite-type tricarboxylate transporter, receptor component TctC</fullName>
    </submittedName>
</protein>
<feature type="signal peptide" evidence="2">
    <location>
        <begin position="1"/>
        <end position="30"/>
    </location>
</feature>
<dbReference type="Proteomes" id="UP000199002">
    <property type="component" value="Unassembled WGS sequence"/>
</dbReference>
<evidence type="ECO:0000256" key="2">
    <source>
        <dbReference type="SAM" id="SignalP"/>
    </source>
</evidence>
<sequence length="331" mass="35173">MTLTRSKFLRTSALTAMGLLLASTTLQSSAADWPDRPIKLVVPFPAGGPTDSAARVYAEALSKRLGQPIVVDNKPGASGAVAAGQFMNTPADGYTFMMMVTPTILAPHFFKTATFNPATSFAPITKIYDLPNVIAVNKNSLPDLTDLKSLFAKSKASAQPLMYTSSGAGSSGHLSMELMKSKGFSNMQHVAYKGSAPAMNDTLGGVVPVIYADMVTALPQIKGGRLKAVAVGTPKRVKVLPEVSTMAEQGFGGYEASSWGGLVAPKNTPQNIIDRVSEESRQILASDEINQRFEQIGILPAYLTPGKTQELLLSDFTGWGKVVKDNQLTAE</sequence>
<accession>A0A1H3VJ16</accession>
<dbReference type="PANTHER" id="PTHR42928">
    <property type="entry name" value="TRICARBOXYLATE-BINDING PROTEIN"/>
    <property type="match status" value="1"/>
</dbReference>